<dbReference type="PANTHER" id="PTHR23028:SF53">
    <property type="entry name" value="ACYL_TRANSF_3 DOMAIN-CONTAINING PROTEIN"/>
    <property type="match status" value="1"/>
</dbReference>
<keyword evidence="3" id="KW-0808">Transferase</keyword>
<keyword evidence="4" id="KW-1185">Reference proteome</keyword>
<dbReference type="GO" id="GO:0000271">
    <property type="term" value="P:polysaccharide biosynthetic process"/>
    <property type="evidence" value="ECO:0007669"/>
    <property type="project" value="TreeGrafter"/>
</dbReference>
<dbReference type="STRING" id="1202772.A0A1V9YLY6"/>
<reference evidence="3 4" key="1">
    <citation type="journal article" date="2014" name="Genome Biol. Evol.">
        <title>The secreted proteins of Achlya hypogyna and Thraustotheca clavata identify the ancestral oomycete secretome and reveal gene acquisitions by horizontal gene transfer.</title>
        <authorList>
            <person name="Misner I."/>
            <person name="Blouin N."/>
            <person name="Leonard G."/>
            <person name="Richards T.A."/>
            <person name="Lane C.E."/>
        </authorList>
    </citation>
    <scope>NUCLEOTIDE SEQUENCE [LARGE SCALE GENOMIC DNA]</scope>
    <source>
        <strain evidence="3 4">ATCC 48635</strain>
    </source>
</reference>
<dbReference type="InterPro" id="IPR002656">
    <property type="entry name" value="Acyl_transf_3_dom"/>
</dbReference>
<dbReference type="InterPro" id="IPR050879">
    <property type="entry name" value="Acyltransferase_3"/>
</dbReference>
<feature type="transmembrane region" description="Helical" evidence="1">
    <location>
        <begin position="262"/>
        <end position="283"/>
    </location>
</feature>
<feature type="transmembrane region" description="Helical" evidence="1">
    <location>
        <begin position="229"/>
        <end position="250"/>
    </location>
</feature>
<comment type="caution">
    <text evidence="3">The sequence shown here is derived from an EMBL/GenBank/DDBJ whole genome shotgun (WGS) entry which is preliminary data.</text>
</comment>
<keyword evidence="1" id="KW-0812">Transmembrane</keyword>
<organism evidence="3 4">
    <name type="scientific">Achlya hypogyna</name>
    <name type="common">Oomycete</name>
    <name type="synonym">Protoachlya hypogyna</name>
    <dbReference type="NCBI Taxonomy" id="1202772"/>
    <lineage>
        <taxon>Eukaryota</taxon>
        <taxon>Sar</taxon>
        <taxon>Stramenopiles</taxon>
        <taxon>Oomycota</taxon>
        <taxon>Saprolegniomycetes</taxon>
        <taxon>Saprolegniales</taxon>
        <taxon>Achlyaceae</taxon>
        <taxon>Achlya</taxon>
    </lineage>
</organism>
<keyword evidence="3" id="KW-0012">Acyltransferase</keyword>
<dbReference type="Proteomes" id="UP000243579">
    <property type="component" value="Unassembled WGS sequence"/>
</dbReference>
<feature type="transmembrane region" description="Helical" evidence="1">
    <location>
        <begin position="203"/>
        <end position="223"/>
    </location>
</feature>
<dbReference type="AlphaFoldDB" id="A0A1V9YLY6"/>
<evidence type="ECO:0000256" key="1">
    <source>
        <dbReference type="SAM" id="Phobius"/>
    </source>
</evidence>
<dbReference type="PANTHER" id="PTHR23028">
    <property type="entry name" value="ACETYLTRANSFERASE"/>
    <property type="match status" value="1"/>
</dbReference>
<feature type="transmembrane region" description="Helical" evidence="1">
    <location>
        <begin position="318"/>
        <end position="340"/>
    </location>
</feature>
<name>A0A1V9YLY6_ACHHY</name>
<dbReference type="OrthoDB" id="207378at2759"/>
<accession>A0A1V9YLY6</accession>
<gene>
    <name evidence="3" type="ORF">ACHHYP_10226</name>
</gene>
<feature type="transmembrane region" description="Helical" evidence="1">
    <location>
        <begin position="289"/>
        <end position="306"/>
    </location>
</feature>
<protein>
    <submittedName>
        <fullName evidence="3">Acyltransferase 3</fullName>
    </submittedName>
</protein>
<feature type="transmembrane region" description="Helical" evidence="1">
    <location>
        <begin position="70"/>
        <end position="90"/>
    </location>
</feature>
<dbReference type="GO" id="GO:0016747">
    <property type="term" value="F:acyltransferase activity, transferring groups other than amino-acyl groups"/>
    <property type="evidence" value="ECO:0007669"/>
    <property type="project" value="InterPro"/>
</dbReference>
<evidence type="ECO:0000259" key="2">
    <source>
        <dbReference type="Pfam" id="PF01757"/>
    </source>
</evidence>
<feature type="transmembrane region" description="Helical" evidence="1">
    <location>
        <begin position="360"/>
        <end position="378"/>
    </location>
</feature>
<sequence length="494" mass="54410">MDEQRTPVVGGHFELSTPRDDGLCDDTTPVVQPPPPTHALKYRPDIDGLRCLAVVPVVLFHAYPTSVPGGFIGVDVFFVISGFLISGILFKEVQQRKFTYANFYSRRIRRIFPALILVLTFTLVAGCFWYLEDALVSMADTLAAGVVFGANIQVLLLKQTYFSASVKEDPLLHLWSLGVEEQFYIFWPLFVAIVAKFPYRAALAAQLVVLVGSFAFNIAFLGYDGNNNWSFYFPLSRFWQMAVGGLLAFLNLQHGTPLVRNVAISTLAAVAGLALVVVGYAVITESMAFPGWWSMLPTLGAGLLIVSGPDTFVHRHLLALRPAVFVGQISYALYLWHWPLLVYAKARFPNAELRPWVQEPYMMMVFSVAASVATLYCVENHVRRRQHKLVVPVLVGCMLALGAVALAVHHDPYHFSVLAQPKAAVTGPVLVPVATHTNGSAAEVPNMSKPPMFEAPTLQKILAAKNDYQADGPEFHTIDAGSVYIPTSENMILN</sequence>
<keyword evidence="1" id="KW-0472">Membrane</keyword>
<feature type="transmembrane region" description="Helical" evidence="1">
    <location>
        <begin position="137"/>
        <end position="157"/>
    </location>
</feature>
<dbReference type="GO" id="GO:0016020">
    <property type="term" value="C:membrane"/>
    <property type="evidence" value="ECO:0007669"/>
    <property type="project" value="TreeGrafter"/>
</dbReference>
<keyword evidence="1" id="KW-1133">Transmembrane helix</keyword>
<evidence type="ECO:0000313" key="3">
    <source>
        <dbReference type="EMBL" id="OQR86729.1"/>
    </source>
</evidence>
<dbReference type="Pfam" id="PF01757">
    <property type="entry name" value="Acyl_transf_3"/>
    <property type="match status" value="1"/>
</dbReference>
<proteinExistence type="predicted"/>
<feature type="transmembrane region" description="Helical" evidence="1">
    <location>
        <begin position="111"/>
        <end position="131"/>
    </location>
</feature>
<feature type="non-terminal residue" evidence="3">
    <location>
        <position position="494"/>
    </location>
</feature>
<feature type="domain" description="Acyltransferase 3" evidence="2">
    <location>
        <begin position="45"/>
        <end position="374"/>
    </location>
</feature>
<evidence type="ECO:0000313" key="4">
    <source>
        <dbReference type="Proteomes" id="UP000243579"/>
    </source>
</evidence>
<feature type="transmembrane region" description="Helical" evidence="1">
    <location>
        <begin position="390"/>
        <end position="408"/>
    </location>
</feature>
<dbReference type="EMBL" id="JNBR01001489">
    <property type="protein sequence ID" value="OQR86729.1"/>
    <property type="molecule type" value="Genomic_DNA"/>
</dbReference>